<feature type="domain" description="PKS/mFAS DH" evidence="13">
    <location>
        <begin position="947"/>
        <end position="1253"/>
    </location>
</feature>
<evidence type="ECO:0000259" key="13">
    <source>
        <dbReference type="PROSITE" id="PS52019"/>
    </source>
</evidence>
<dbReference type="InterPro" id="IPR020806">
    <property type="entry name" value="PKS_PP-bd"/>
</dbReference>
<keyword evidence="7" id="KW-0511">Multifunctional enzyme</keyword>
<name>A0A6A6X3D4_9PLEO</name>
<evidence type="ECO:0000256" key="3">
    <source>
        <dbReference type="ARBA" id="ARBA00022598"/>
    </source>
</evidence>
<evidence type="ECO:0000256" key="10">
    <source>
        <dbReference type="SAM" id="MobiDB-lite"/>
    </source>
</evidence>
<dbReference type="SUPFAM" id="SSF53901">
    <property type="entry name" value="Thiolase-like"/>
    <property type="match status" value="1"/>
</dbReference>
<dbReference type="Pfam" id="PF02801">
    <property type="entry name" value="Ketoacyl-synt_C"/>
    <property type="match status" value="1"/>
</dbReference>
<dbReference type="Pfam" id="PF00109">
    <property type="entry name" value="ketoacyl-synt"/>
    <property type="match status" value="1"/>
</dbReference>
<keyword evidence="6" id="KW-0677">Repeat</keyword>
<keyword evidence="2" id="KW-0597">Phosphoprotein</keyword>
<dbReference type="Proteomes" id="UP000799757">
    <property type="component" value="Unassembled WGS sequence"/>
</dbReference>
<organism evidence="14 15">
    <name type="scientific">Melanomma pulvis-pyrius CBS 109.77</name>
    <dbReference type="NCBI Taxonomy" id="1314802"/>
    <lineage>
        <taxon>Eukaryota</taxon>
        <taxon>Fungi</taxon>
        <taxon>Dikarya</taxon>
        <taxon>Ascomycota</taxon>
        <taxon>Pezizomycotina</taxon>
        <taxon>Dothideomycetes</taxon>
        <taxon>Pleosporomycetidae</taxon>
        <taxon>Pleosporales</taxon>
        <taxon>Melanommataceae</taxon>
        <taxon>Melanomma</taxon>
    </lineage>
</organism>
<keyword evidence="5" id="KW-0808">Transferase</keyword>
<dbReference type="InterPro" id="IPR036291">
    <property type="entry name" value="NAD(P)-bd_dom_sf"/>
</dbReference>
<evidence type="ECO:0000256" key="4">
    <source>
        <dbReference type="ARBA" id="ARBA00022603"/>
    </source>
</evidence>
<feature type="region of interest" description="C-terminal hotdog fold" evidence="9">
    <location>
        <begin position="1100"/>
        <end position="1253"/>
    </location>
</feature>
<dbReference type="Pfam" id="PF00550">
    <property type="entry name" value="PP-binding"/>
    <property type="match status" value="2"/>
</dbReference>
<dbReference type="SMART" id="SM00822">
    <property type="entry name" value="PKS_KR"/>
    <property type="match status" value="1"/>
</dbReference>
<dbReference type="Gene3D" id="3.40.50.150">
    <property type="entry name" value="Vaccinia Virus protein VP39"/>
    <property type="match status" value="1"/>
</dbReference>
<feature type="active site" description="Proton acceptor; for dehydratase activity" evidence="9">
    <location>
        <position position="979"/>
    </location>
</feature>
<dbReference type="InterPro" id="IPR057326">
    <property type="entry name" value="KR_dom"/>
</dbReference>
<dbReference type="SUPFAM" id="SSF51735">
    <property type="entry name" value="NAD(P)-binding Rossmann-fold domains"/>
    <property type="match status" value="2"/>
</dbReference>
<dbReference type="Gene3D" id="3.40.366.10">
    <property type="entry name" value="Malonyl-Coenzyme A Acyl Carrier Protein, domain 2"/>
    <property type="match status" value="1"/>
</dbReference>
<dbReference type="GO" id="GO:0009403">
    <property type="term" value="P:toxin biosynthetic process"/>
    <property type="evidence" value="ECO:0007669"/>
    <property type="project" value="UniProtKB-ARBA"/>
</dbReference>
<protein>
    <submittedName>
        <fullName evidence="14">Uncharacterized protein</fullName>
    </submittedName>
</protein>
<dbReference type="GO" id="GO:0004315">
    <property type="term" value="F:3-oxoacyl-[acyl-carrier-protein] synthase activity"/>
    <property type="evidence" value="ECO:0007669"/>
    <property type="project" value="InterPro"/>
</dbReference>
<dbReference type="SUPFAM" id="SSF52151">
    <property type="entry name" value="FabD/lysophospholipase-like"/>
    <property type="match status" value="1"/>
</dbReference>
<evidence type="ECO:0000313" key="14">
    <source>
        <dbReference type="EMBL" id="KAF2790852.1"/>
    </source>
</evidence>
<dbReference type="Gene3D" id="3.30.559.30">
    <property type="entry name" value="Nonribosomal peptide synthetase, condensation domain"/>
    <property type="match status" value="1"/>
</dbReference>
<dbReference type="PROSITE" id="PS00455">
    <property type="entry name" value="AMP_BINDING"/>
    <property type="match status" value="1"/>
</dbReference>
<comment type="similarity">
    <text evidence="8">Belongs to the NRP synthetase family.</text>
</comment>
<gene>
    <name evidence="14" type="ORF">K505DRAFT_364359</name>
</gene>
<dbReference type="InterPro" id="IPR013120">
    <property type="entry name" value="FAR_NAD-bd"/>
</dbReference>
<dbReference type="InterPro" id="IPR014030">
    <property type="entry name" value="Ketoacyl_synth_N"/>
</dbReference>
<dbReference type="InterPro" id="IPR042099">
    <property type="entry name" value="ANL_N_sf"/>
</dbReference>
<dbReference type="InterPro" id="IPR020845">
    <property type="entry name" value="AMP-binding_CS"/>
</dbReference>
<dbReference type="Gene3D" id="3.10.129.110">
    <property type="entry name" value="Polyketide synthase dehydratase"/>
    <property type="match status" value="1"/>
</dbReference>
<keyword evidence="3" id="KW-0436">Ligase</keyword>
<evidence type="ECO:0000256" key="9">
    <source>
        <dbReference type="PROSITE-ProRule" id="PRU01363"/>
    </source>
</evidence>
<dbReference type="CDD" id="cd05930">
    <property type="entry name" value="A_NRPS"/>
    <property type="match status" value="1"/>
</dbReference>
<feature type="domain" description="Ketosynthase family 3 (KS3)" evidence="12">
    <location>
        <begin position="6"/>
        <end position="440"/>
    </location>
</feature>
<dbReference type="Gene3D" id="3.30.559.10">
    <property type="entry name" value="Chloramphenicol acetyltransferase-like domain"/>
    <property type="match status" value="1"/>
</dbReference>
<sequence>MASNQQEPIAIVGSACRFPGGANSPSALWKLLENPRDVGVDIGPDRFDAKTFYHPDGSHHGTSNVLRSYLLEEDVRSFDAAFFNLSPNEADSMDPQQRILLETVYEALEGGGHAIEALRGSDTAVYVGTMTADYNDTLIRDHNTMPNYYATGTNRAIISNRVSYFFDWHGPSMTIDTACSSSLISLHQGVQALRSGDSRVAVACGTQVLLGPEMYIGESKLKMLSPNGRSAMWDASADGYARGEGVAAVVVKRLSDAIADGDHIECIVRETGANQDGFSNGLTVPNSEAQAILIRQTYAKAGLDPENVPQDRPQFFEAHGTGTQAGDPKEAAAIHQCFGRHIDGSDTPLYVGSVKTVIGHLEGCAGLAGVLKGSAMVQSALMAPNLHFHRLNPKIEPFYQGLQVPTELTPWPQLPEGVPRRVSVNSFGFGGTNAHAILENYEPPAALTASKQGPSLSFSPFVFSAASELALVAQLQAYSSYLKTHHETINCSDLAWTLHSRRSQLSTKAAFSAVTIEQLASKIDSKLVEVKQNAEATAGLRSNANTGTPRLLGVFTGQGAQWAAMGAQLIRSSAFVHERIQHLEESLATLPSADRPAWHLYDEMLAGDDTSRIAEAALSQPLCTAVQVVLVDLLRAAGITFAAVVGHSSGEIAAAYAAGFVTARDAIRIAYYRGLYAHLAGNESNGQKGAMLAAGTSWEDAQELVNSPTFKGRLAVAAHNSPASVTLSGDADAVVQAKKLFDEEKKFARLLKVDTAYHSHHMLPCGDHYVQALRTCGVRVIKERTDTSCTWFSSVTASTEGMEPIDALQDEYWRDNMTNAVLFSEAVKNAVASTEQIDLAMEVGPHPALKGPATQNVSEVRTSPLPYCGALSRGKNDVEAFSEALGFVWTRLPHLVDFQSFENVISNESRPPKLVVGLPSYQWNHGRAHWSESRISKRMRTRKHAHHEILGFLSPDSNSHDMRWLNVLKQKEIPWLDGHQLQGQSVFPAAGYVAMALEATRTLASQKAVELIELHELKIPRAITFEEGDDSGVETLVTLTGIEFHPDQAATAEFACYSVPVLSMGSEHDMELSASGTVKIMFGTPDIATLPCIPPEDYNMSEVDADHFYATISELGYNYSGSFRTLSSAKRKLNYSSVLVDSHPYGETSVSEYLVHPSMLDVAFQASMLAYSAPGDGRLWSLSVPTSIGTIRVNPEVCAALPTSGSKVPVCATIDGESEAFSASIDLFSEDAEHGMVQVEDLIMKPFAPATGADDRVMYTTTKFDLAAPDGATVMDSIRPSTYEVELATACERIAYHHLRKWKSELSDHDWASGQPHWMHLLDWMNQTLSTASRGQHPTLKKEWAEDTPEDIQALNIRYSESIDVKILAAVDQNLPAAVRGDPALESVLPENLLNDWYEKSLGFAAYNSFLAGMMNQVVHRYPHARILEIGAGTGGATKSILGSIGHTCSSYTYTDRSAELFTKAAQEFKAFSDKMTYSVLDIEKAPADQGFKPQSYDIVVASHVLTGTASLKTALENVRQLLKPGGYLMLAEITNLGSVRYHNILGSLPGWWLGSNDGRKSSPLLTPGAWHYALRKAGFGGVDTRTPEIEGIAWPMSIIASQAVDEHVQFLRRPLSSPSPSAPFRLESLVILGDGSLETARIGEQVSDHLERFCGEIMILNGLPTEEESLTLNPMSTFLNLVDIDSPIFKDMTDEKMDGLKRMLELAKHVVWVTHGGHLDQPYQMASISFGRSIRQEAGHINFSHMDISDLQHNVPQAIAEYLVQQSALDEWGAPPSALADIEHRNFGFLWSREPEVLFDGGKLKVPRLVQNDSQNARLNSSRRVISKMVPISETNVSIVSPSEDSPHFVVEQVRQERKQSPDNVFRVQSSSLKAIHIAADTFLFLGIGKSKDSKLQVLLSTSNSCETIPVTTVQALVHEAADADSDGLLVAIASELLAESLIQQLSSENHILIHCSGKDRFLAAALARRAAGQAVRVTFTCDGQDKQRDASWIQLNTRVPNLNVRKMIRLVKPTHFLDLTTGAPLGALGRRIAHALPSTCTPINPSTLFQHQSSSLPLPCDRDTLLSRLEDAVSSAGLSSPEVQDLVIPLGLVRTLSYEHAISTIHWPSDELVEAEVRSLDTRQLFSTDKTYLLVGLSGQIGQSLCEWMVSNGAGCVILTSRRPNVDERWLESFRETGATVKVMSMDVLDKSSIERVVKDIRASCPPIAGVANGAVIFDDQLFTNMSGDVMRKVLAPKVDGSKNLDDMFYDEDLDFFVLFSSVVCVYGNAGQSNYAAANGFLNSLVKQRRGRGLAASAIALGFVAGIGYAESAGQAVHEQLVKKVGLPPVSETDLRQIFAETILAGFQQPEDHVAIPQAVVIAGLRAIDDDEDLRGPWFSNPYFSHMIKESNSATSGSDGQDKKATLPVSQQLAMAATRDEALGVLKECFATRLRVMLQLGDQKIEHDAPLLELGIDSLIAVEVRSWFLKELKVDIPVLKVVGGASLSELCETALKKLPDSLIATTGKQEDDVQPAKATVTQFKQQSQVLAKKQSLVVDSKSSSISGDNSTSTPERNSSPTPATTMTTPSAAISDSDPKELDSVKAPSFERPLRKFLKSERISLPQSRFWFLRHLLEDPTTPNVVISYRVAGNLRVGDLERAIRIVTNRHEALRTCFVEDENTAGEAYQNVLPSSPLRLERKKIDSTEDVDIEYSKLRDHVFDLERGDVMKLVLLTLSSSSHYFLINYHHIVMDGASFNVFFSDLEKAYIGQSLGPSPRQYPEFSVAQRRAVDKGEMSEEMKYWQTVFPPGEQPPVLPLLPIARTSSRVAMNDFDTHQVVYNLESDLVARIKSVSKAQRSTPFHLYLAAFKALLFCFAGEDTKDLTIGFADAARNDSSVERSIGFFLNLLTLRFRRQPDQTFAEAIVEARGTAHAALESSRLPFDVLLTELNVARSLLHSPFFQAFLDYRQGVQERHPWGNCQFEFQGVHPGRTAYDITLDVTDWNATDSLVVFRVQKSLYDLTAANLLLKTYVQFLDVVTSDSSLSLKDTPLFGETQLTQAVHVGRGPNLVSDWPATLPHRIDQIAQENLESVALMDGTGKVLTYSDMVNRIEAISEALQIAGVVAGSRVLVYQQPAADWTCSMLAIMRIGAVYVPLDLRNPVARLSAVAKDCEPTAILADATTLDEAPLIRVADARIINVSDLPLVASSRIAICAQSDSPAAILYTSGSTGTPKGIMVTHAGLRNEIEGYTKTWGLGAERVLQQSAFTFNHSSDQMYTGLVNGGMVYIVPAEKRGDPTEITKIVQQHSITYTKATPSEYSMWIQFGADTLREASSWRFAFGGGESLTSIVTEEFASLNLPELRFFNSYGPTEISISSHKMEMPYREKETVESMGRIPCGYSLPNYYTYVVDERLQAVPVGMPGEICLGGAGVSLGYLNNKELTDKHFVPNPFATPDDISRGWTRMYRTGDIGHLQEDGAMVFHSRMAGDSQVKIRGLRIELSDIESNIILASGGALREVVVTLREGDPAFLVAHVVFAQQHTISDKGTFLQTLLSRLPIPQYMIPVMAVPLDKFPLNNHSKVDRKAVQGLPLPDRVSVPKEAVEMTETMVQLERVWRDVVGTNMDKLGLELNPSTDFFLVGGNSLLVIRLQARIRQVFHVVIPLFKLMGASTLGEMADNIEESTSVDLIDWDQETTPPSIPRFLENLPVKSETTAKTVLLTGATGFLGKYVVPLLAARPDIEIIHCIAVRDKPREGTLFTSPKVSYHVGDLSLPLLGLGVDEFCGLSGNVDVILHMGAVRSFWDSYHVLRPSNVDSMKELVKLAAPRHVPIHYISTVGVLPQDEDVTTDRASSAAAKVPSREGSDGYVASKWAGERILERSVESLGVPSQIYRFLPASHEQPSQKQELMDAFVRFVDALGLTPDMGVWNGRVDLIPAEQIARWLGDSVVKTTATASPADAAATTQFYHYESPVAFHTDELSAYIEQQRGDRTDLKSMPFLKWLGRCKALGFNYLIASQQATVGDGEGGQTLQSRR</sequence>
<dbReference type="GO" id="GO:0006633">
    <property type="term" value="P:fatty acid biosynthetic process"/>
    <property type="evidence" value="ECO:0007669"/>
    <property type="project" value="InterPro"/>
</dbReference>
<keyword evidence="1" id="KW-0596">Phosphopantetheine</keyword>
<dbReference type="PANTHER" id="PTHR43775">
    <property type="entry name" value="FATTY ACID SYNTHASE"/>
    <property type="match status" value="1"/>
</dbReference>
<evidence type="ECO:0000256" key="1">
    <source>
        <dbReference type="ARBA" id="ARBA00022450"/>
    </source>
</evidence>
<dbReference type="InterPro" id="IPR045851">
    <property type="entry name" value="AMP-bd_C_sf"/>
</dbReference>
<dbReference type="SMART" id="SM00825">
    <property type="entry name" value="PKS_KS"/>
    <property type="match status" value="1"/>
</dbReference>
<reference evidence="14" key="1">
    <citation type="journal article" date="2020" name="Stud. Mycol.">
        <title>101 Dothideomycetes genomes: a test case for predicting lifestyles and emergence of pathogens.</title>
        <authorList>
            <person name="Haridas S."/>
            <person name="Albert R."/>
            <person name="Binder M."/>
            <person name="Bloem J."/>
            <person name="Labutti K."/>
            <person name="Salamov A."/>
            <person name="Andreopoulos B."/>
            <person name="Baker S."/>
            <person name="Barry K."/>
            <person name="Bills G."/>
            <person name="Bluhm B."/>
            <person name="Cannon C."/>
            <person name="Castanera R."/>
            <person name="Culley D."/>
            <person name="Daum C."/>
            <person name="Ezra D."/>
            <person name="Gonzalez J."/>
            <person name="Henrissat B."/>
            <person name="Kuo A."/>
            <person name="Liang C."/>
            <person name="Lipzen A."/>
            <person name="Lutzoni F."/>
            <person name="Magnuson J."/>
            <person name="Mondo S."/>
            <person name="Nolan M."/>
            <person name="Ohm R."/>
            <person name="Pangilinan J."/>
            <person name="Park H.-J."/>
            <person name="Ramirez L."/>
            <person name="Alfaro M."/>
            <person name="Sun H."/>
            <person name="Tritt A."/>
            <person name="Yoshinaga Y."/>
            <person name="Zwiers L.-H."/>
            <person name="Turgeon B."/>
            <person name="Goodwin S."/>
            <person name="Spatafora J."/>
            <person name="Crous P."/>
            <person name="Grigoriev I."/>
        </authorList>
    </citation>
    <scope>NUCLEOTIDE SEQUENCE</scope>
    <source>
        <strain evidence="14">CBS 109.77</strain>
    </source>
</reference>
<dbReference type="EMBL" id="MU002051">
    <property type="protein sequence ID" value="KAF2790852.1"/>
    <property type="molecule type" value="Genomic_DNA"/>
</dbReference>
<dbReference type="GO" id="GO:0004312">
    <property type="term" value="F:fatty acid synthase activity"/>
    <property type="evidence" value="ECO:0007669"/>
    <property type="project" value="TreeGrafter"/>
</dbReference>
<feature type="domain" description="Carrier" evidence="11">
    <location>
        <begin position="3590"/>
        <end position="3668"/>
    </location>
</feature>
<evidence type="ECO:0000256" key="2">
    <source>
        <dbReference type="ARBA" id="ARBA00022553"/>
    </source>
</evidence>
<dbReference type="GO" id="GO:0008168">
    <property type="term" value="F:methyltransferase activity"/>
    <property type="evidence" value="ECO:0007669"/>
    <property type="project" value="UniProtKB-KW"/>
</dbReference>
<evidence type="ECO:0000259" key="12">
    <source>
        <dbReference type="PROSITE" id="PS52004"/>
    </source>
</evidence>
<dbReference type="InterPro" id="IPR036736">
    <property type="entry name" value="ACP-like_sf"/>
</dbReference>
<dbReference type="InterPro" id="IPR049551">
    <property type="entry name" value="PKS_DH_C"/>
</dbReference>
<dbReference type="GO" id="GO:0032259">
    <property type="term" value="P:methylation"/>
    <property type="evidence" value="ECO:0007669"/>
    <property type="project" value="UniProtKB-KW"/>
</dbReference>
<dbReference type="SUPFAM" id="SSF56801">
    <property type="entry name" value="Acetyl-CoA synthetase-like"/>
    <property type="match status" value="1"/>
</dbReference>
<dbReference type="Pfam" id="PF14765">
    <property type="entry name" value="PS-DH"/>
    <property type="match status" value="1"/>
</dbReference>
<dbReference type="InterPro" id="IPR000873">
    <property type="entry name" value="AMP-dep_synth/lig_dom"/>
</dbReference>
<dbReference type="Pfam" id="PF00668">
    <property type="entry name" value="Condensation"/>
    <property type="match status" value="1"/>
</dbReference>
<dbReference type="InterPro" id="IPR018201">
    <property type="entry name" value="Ketoacyl_synth_AS"/>
</dbReference>
<evidence type="ECO:0000313" key="15">
    <source>
        <dbReference type="Proteomes" id="UP000799757"/>
    </source>
</evidence>
<feature type="region of interest" description="N-terminal hotdog fold" evidence="9">
    <location>
        <begin position="947"/>
        <end position="1085"/>
    </location>
</feature>
<dbReference type="InterPro" id="IPR023213">
    <property type="entry name" value="CAT-like_dom_sf"/>
</dbReference>
<evidence type="ECO:0000256" key="5">
    <source>
        <dbReference type="ARBA" id="ARBA00022679"/>
    </source>
</evidence>
<dbReference type="InterPro" id="IPR013968">
    <property type="entry name" value="PKS_KR"/>
</dbReference>
<dbReference type="PROSITE" id="PS00606">
    <property type="entry name" value="KS3_1"/>
    <property type="match status" value="1"/>
</dbReference>
<dbReference type="InterPro" id="IPR020807">
    <property type="entry name" value="PKS_DH"/>
</dbReference>
<dbReference type="OrthoDB" id="329835at2759"/>
<evidence type="ECO:0000259" key="11">
    <source>
        <dbReference type="PROSITE" id="PS50075"/>
    </source>
</evidence>
<dbReference type="Gene3D" id="1.10.1200.10">
    <property type="entry name" value="ACP-like"/>
    <property type="match status" value="2"/>
</dbReference>
<dbReference type="GO" id="GO:0031177">
    <property type="term" value="F:phosphopantetheine binding"/>
    <property type="evidence" value="ECO:0007669"/>
    <property type="project" value="InterPro"/>
</dbReference>
<evidence type="ECO:0000256" key="8">
    <source>
        <dbReference type="ARBA" id="ARBA00029454"/>
    </source>
</evidence>
<dbReference type="FunFam" id="3.40.47.10:FF:000019">
    <property type="entry name" value="Polyketide synthase type I"/>
    <property type="match status" value="1"/>
</dbReference>
<keyword evidence="15" id="KW-1185">Reference proteome</keyword>
<dbReference type="PANTHER" id="PTHR43775:SF20">
    <property type="entry name" value="HYBRID PKS-NRPS SYNTHETASE APDA"/>
    <property type="match status" value="1"/>
</dbReference>
<dbReference type="PROSITE" id="PS50075">
    <property type="entry name" value="CARRIER"/>
    <property type="match status" value="2"/>
</dbReference>
<feature type="region of interest" description="Disordered" evidence="10">
    <location>
        <begin position="2542"/>
        <end position="2586"/>
    </location>
</feature>
<dbReference type="Gene3D" id="3.40.47.10">
    <property type="match status" value="1"/>
</dbReference>
<dbReference type="PROSITE" id="PS00012">
    <property type="entry name" value="PHOSPHOPANTETHEINE"/>
    <property type="match status" value="1"/>
</dbReference>
<feature type="active site" description="Proton donor; for dehydratase activity" evidence="9">
    <location>
        <position position="1161"/>
    </location>
</feature>
<dbReference type="Gene3D" id="3.40.50.12780">
    <property type="entry name" value="N-terminal domain of ligase-like"/>
    <property type="match status" value="1"/>
</dbReference>
<dbReference type="GO" id="GO:0016874">
    <property type="term" value="F:ligase activity"/>
    <property type="evidence" value="ECO:0007669"/>
    <property type="project" value="UniProtKB-KW"/>
</dbReference>
<feature type="compositionally biased region" description="Low complexity" evidence="10">
    <location>
        <begin position="2542"/>
        <end position="2574"/>
    </location>
</feature>
<dbReference type="PROSITE" id="PS52019">
    <property type="entry name" value="PKS_MFAS_DH"/>
    <property type="match status" value="1"/>
</dbReference>
<dbReference type="PROSITE" id="PS52004">
    <property type="entry name" value="KS3_2"/>
    <property type="match status" value="1"/>
</dbReference>
<dbReference type="InterPro" id="IPR029063">
    <property type="entry name" value="SAM-dependent_MTases_sf"/>
</dbReference>
<dbReference type="InterPro" id="IPR032821">
    <property type="entry name" value="PKS_assoc"/>
</dbReference>
<dbReference type="InterPro" id="IPR006162">
    <property type="entry name" value="Ppantetheine_attach_site"/>
</dbReference>
<evidence type="ECO:0000256" key="6">
    <source>
        <dbReference type="ARBA" id="ARBA00022737"/>
    </source>
</evidence>
<dbReference type="InterPro" id="IPR009081">
    <property type="entry name" value="PP-bd_ACP"/>
</dbReference>
<proteinExistence type="inferred from homology"/>
<dbReference type="CDD" id="cd19532">
    <property type="entry name" value="C_PKS-NRPS"/>
    <property type="match status" value="1"/>
</dbReference>
<dbReference type="CDD" id="cd02440">
    <property type="entry name" value="AdoMet_MTases"/>
    <property type="match status" value="1"/>
</dbReference>
<dbReference type="InterPro" id="IPR049900">
    <property type="entry name" value="PKS_mFAS_DH"/>
</dbReference>
<dbReference type="Pfam" id="PF08659">
    <property type="entry name" value="KR"/>
    <property type="match status" value="1"/>
</dbReference>
<dbReference type="Pfam" id="PF16197">
    <property type="entry name" value="KAsynt_C_assoc"/>
    <property type="match status" value="1"/>
</dbReference>
<dbReference type="InterPro" id="IPR001242">
    <property type="entry name" value="Condensation_dom"/>
</dbReference>
<dbReference type="Pfam" id="PF00698">
    <property type="entry name" value="Acyl_transf_1"/>
    <property type="match status" value="1"/>
</dbReference>
<dbReference type="SUPFAM" id="SSF47336">
    <property type="entry name" value="ACP-like"/>
    <property type="match status" value="2"/>
</dbReference>
<dbReference type="InterPro" id="IPR014043">
    <property type="entry name" value="Acyl_transferase_dom"/>
</dbReference>
<dbReference type="Pfam" id="PF07993">
    <property type="entry name" value="NAD_binding_4"/>
    <property type="match status" value="1"/>
</dbReference>
<dbReference type="InterPro" id="IPR016039">
    <property type="entry name" value="Thiolase-like"/>
</dbReference>
<feature type="domain" description="Carrier" evidence="11">
    <location>
        <begin position="2422"/>
        <end position="2500"/>
    </location>
</feature>
<dbReference type="InterPro" id="IPR042104">
    <property type="entry name" value="PKS_dehydratase_sf"/>
</dbReference>
<dbReference type="InterPro" id="IPR049552">
    <property type="entry name" value="PKS_DH_N"/>
</dbReference>
<dbReference type="InterPro" id="IPR014031">
    <property type="entry name" value="Ketoacyl_synth_C"/>
</dbReference>
<dbReference type="InterPro" id="IPR013217">
    <property type="entry name" value="Methyltransf_12"/>
</dbReference>
<dbReference type="SUPFAM" id="SSF53335">
    <property type="entry name" value="S-adenosyl-L-methionine-dependent methyltransferases"/>
    <property type="match status" value="1"/>
</dbReference>
<dbReference type="SMART" id="SM00823">
    <property type="entry name" value="PKS_PP"/>
    <property type="match status" value="2"/>
</dbReference>
<dbReference type="Gene3D" id="3.30.300.30">
    <property type="match status" value="1"/>
</dbReference>
<keyword evidence="4" id="KW-0489">Methyltransferase</keyword>
<dbReference type="InterPro" id="IPR020841">
    <property type="entry name" value="PKS_Beta-ketoAc_synthase_dom"/>
</dbReference>
<dbReference type="Pfam" id="PF08242">
    <property type="entry name" value="Methyltransf_12"/>
    <property type="match status" value="1"/>
</dbReference>
<dbReference type="CDD" id="cd00833">
    <property type="entry name" value="PKS"/>
    <property type="match status" value="1"/>
</dbReference>
<dbReference type="Gene3D" id="3.40.50.720">
    <property type="entry name" value="NAD(P)-binding Rossmann-like Domain"/>
    <property type="match status" value="2"/>
</dbReference>
<dbReference type="SMART" id="SM00827">
    <property type="entry name" value="PKS_AT"/>
    <property type="match status" value="1"/>
</dbReference>
<dbReference type="SMART" id="SM00826">
    <property type="entry name" value="PKS_DH"/>
    <property type="match status" value="1"/>
</dbReference>
<evidence type="ECO:0000256" key="7">
    <source>
        <dbReference type="ARBA" id="ARBA00023268"/>
    </source>
</evidence>
<dbReference type="InterPro" id="IPR016036">
    <property type="entry name" value="Malonyl_transacylase_ACP-bd"/>
</dbReference>
<dbReference type="Pfam" id="PF00501">
    <property type="entry name" value="AMP-binding"/>
    <property type="match status" value="1"/>
</dbReference>
<dbReference type="InterPro" id="IPR001227">
    <property type="entry name" value="Ac_transferase_dom_sf"/>
</dbReference>
<accession>A0A6A6X3D4</accession>
<dbReference type="SUPFAM" id="SSF52777">
    <property type="entry name" value="CoA-dependent acyltransferases"/>
    <property type="match status" value="2"/>
</dbReference>
<dbReference type="Pfam" id="PF21089">
    <property type="entry name" value="PKS_DH_N"/>
    <property type="match status" value="1"/>
</dbReference>
<dbReference type="InterPro" id="IPR016035">
    <property type="entry name" value="Acyl_Trfase/lysoPLipase"/>
</dbReference>
<dbReference type="InterPro" id="IPR050091">
    <property type="entry name" value="PKS_NRPS_Biosynth_Enz"/>
</dbReference>
<dbReference type="SUPFAM" id="SSF55048">
    <property type="entry name" value="Probable ACP-binding domain of malonyl-CoA ACP transacylase"/>
    <property type="match status" value="1"/>
</dbReference>